<accession>A0A6A5Y4Q7</accession>
<evidence type="ECO:0000313" key="3">
    <source>
        <dbReference type="Proteomes" id="UP000799778"/>
    </source>
</evidence>
<dbReference type="Proteomes" id="UP000799778">
    <property type="component" value="Unassembled WGS sequence"/>
</dbReference>
<protein>
    <submittedName>
        <fullName evidence="2">Uncharacterized protein</fullName>
    </submittedName>
</protein>
<sequence length="213" mass="23765">MPSFNSVPFLALAVPFLLKSAQSVNVSCGLLEDETRKFTEYNGTKTYPIPALKIDGYTDEGHPNKLSEDDDNQWNLISRVSHPLGSSRDAWNRIFVDTGNSNTTDIIGCMESTSLTATTGFAFSEKVLRRSLEDKGDCKTMLGEKCVEALERQYHDYGVVAMKTFSCMKPIFNTTIPKECSNELVNGQEGWLGSLFRTGEFRIFTSCSKFAIH</sequence>
<keyword evidence="3" id="KW-1185">Reference proteome</keyword>
<feature type="signal peptide" evidence="1">
    <location>
        <begin position="1"/>
        <end position="23"/>
    </location>
</feature>
<gene>
    <name evidence="2" type="ORF">BU24DRAFT_3052</name>
</gene>
<evidence type="ECO:0000256" key="1">
    <source>
        <dbReference type="SAM" id="SignalP"/>
    </source>
</evidence>
<dbReference type="RefSeq" id="XP_033388904.1">
    <property type="nucleotide sequence ID" value="XM_033522827.1"/>
</dbReference>
<dbReference type="OrthoDB" id="3766473at2759"/>
<dbReference type="GeneID" id="54280224"/>
<reference evidence="2" key="1">
    <citation type="journal article" date="2020" name="Stud. Mycol.">
        <title>101 Dothideomycetes genomes: a test case for predicting lifestyles and emergence of pathogens.</title>
        <authorList>
            <person name="Haridas S."/>
            <person name="Albert R."/>
            <person name="Binder M."/>
            <person name="Bloem J."/>
            <person name="Labutti K."/>
            <person name="Salamov A."/>
            <person name="Andreopoulos B."/>
            <person name="Baker S."/>
            <person name="Barry K."/>
            <person name="Bills G."/>
            <person name="Bluhm B."/>
            <person name="Cannon C."/>
            <person name="Castanera R."/>
            <person name="Culley D."/>
            <person name="Daum C."/>
            <person name="Ezra D."/>
            <person name="Gonzalez J."/>
            <person name="Henrissat B."/>
            <person name="Kuo A."/>
            <person name="Liang C."/>
            <person name="Lipzen A."/>
            <person name="Lutzoni F."/>
            <person name="Magnuson J."/>
            <person name="Mondo S."/>
            <person name="Nolan M."/>
            <person name="Ohm R."/>
            <person name="Pangilinan J."/>
            <person name="Park H.-J."/>
            <person name="Ramirez L."/>
            <person name="Alfaro M."/>
            <person name="Sun H."/>
            <person name="Tritt A."/>
            <person name="Yoshinaga Y."/>
            <person name="Zwiers L.-H."/>
            <person name="Turgeon B."/>
            <person name="Goodwin S."/>
            <person name="Spatafora J."/>
            <person name="Crous P."/>
            <person name="Grigoriev I."/>
        </authorList>
    </citation>
    <scope>NUCLEOTIDE SEQUENCE</scope>
    <source>
        <strain evidence="2">CBS 175.79</strain>
    </source>
</reference>
<keyword evidence="1" id="KW-0732">Signal</keyword>
<evidence type="ECO:0000313" key="2">
    <source>
        <dbReference type="EMBL" id="KAF2020565.1"/>
    </source>
</evidence>
<name>A0A6A5Y4Q7_9PLEO</name>
<dbReference type="AlphaFoldDB" id="A0A6A5Y4Q7"/>
<dbReference type="EMBL" id="ML978066">
    <property type="protein sequence ID" value="KAF2020565.1"/>
    <property type="molecule type" value="Genomic_DNA"/>
</dbReference>
<feature type="chain" id="PRO_5025466872" evidence="1">
    <location>
        <begin position="24"/>
        <end position="213"/>
    </location>
</feature>
<proteinExistence type="predicted"/>
<organism evidence="2 3">
    <name type="scientific">Aaosphaeria arxii CBS 175.79</name>
    <dbReference type="NCBI Taxonomy" id="1450172"/>
    <lineage>
        <taxon>Eukaryota</taxon>
        <taxon>Fungi</taxon>
        <taxon>Dikarya</taxon>
        <taxon>Ascomycota</taxon>
        <taxon>Pezizomycotina</taxon>
        <taxon>Dothideomycetes</taxon>
        <taxon>Pleosporomycetidae</taxon>
        <taxon>Pleosporales</taxon>
        <taxon>Pleosporales incertae sedis</taxon>
        <taxon>Aaosphaeria</taxon>
    </lineage>
</organism>